<dbReference type="Gene3D" id="3.90.1150.10">
    <property type="entry name" value="Aspartate Aminotransferase, domain 1"/>
    <property type="match status" value="1"/>
</dbReference>
<name>A0ABV7L8B0_9PROT</name>
<dbReference type="Pfam" id="PF00202">
    <property type="entry name" value="Aminotran_3"/>
    <property type="match status" value="1"/>
</dbReference>
<dbReference type="Gene3D" id="3.40.640.10">
    <property type="entry name" value="Type I PLP-dependent aspartate aminotransferase-like (Major domain)"/>
    <property type="match status" value="1"/>
</dbReference>
<keyword evidence="5" id="KW-1185">Reference proteome</keyword>
<dbReference type="PANTHER" id="PTHR43094:SF1">
    <property type="entry name" value="AMINOTRANSFERASE CLASS-III"/>
    <property type="match status" value="1"/>
</dbReference>
<evidence type="ECO:0000256" key="3">
    <source>
        <dbReference type="RuleBase" id="RU003560"/>
    </source>
</evidence>
<organism evidence="4 5">
    <name type="scientific">Marinibaculum pumilum</name>
    <dbReference type="NCBI Taxonomy" id="1766165"/>
    <lineage>
        <taxon>Bacteria</taxon>
        <taxon>Pseudomonadati</taxon>
        <taxon>Pseudomonadota</taxon>
        <taxon>Alphaproteobacteria</taxon>
        <taxon>Rhodospirillales</taxon>
        <taxon>Rhodospirillaceae</taxon>
        <taxon>Marinibaculum</taxon>
    </lineage>
</organism>
<evidence type="ECO:0000313" key="5">
    <source>
        <dbReference type="Proteomes" id="UP001595528"/>
    </source>
</evidence>
<dbReference type="InterPro" id="IPR015424">
    <property type="entry name" value="PyrdxlP-dep_Trfase"/>
</dbReference>
<dbReference type="EMBL" id="JBHRTR010000048">
    <property type="protein sequence ID" value="MFC3230764.1"/>
    <property type="molecule type" value="Genomic_DNA"/>
</dbReference>
<keyword evidence="4" id="KW-0032">Aminotransferase</keyword>
<sequence>MATVEVARPNEGVDNLMLGYSDLRSLQTRRPLVIARGDGIRVIDENGKSYIESCASFFNASFGYSEHELAEAAYEQFKLMPLYSSASHRTVDVVLRLTEMLTARLPLPDAHISYCCSGTEANDYAVKFMRYRNVYEGKAAKRKVISRQNSYHGSTVVDSSLGGAKGLHDSFALDMADYRFVTQPDYFNNRLEGESEAEFVARLAKELEDVIQEAGPETIGMFFAEPICFSSGLTPPPDGYWPAMKAVLDRYDILHMDDEVITGFGRTGDWTAVDNTLGFKPDLMTLAKGISASYFPFAVTVISDPVYQGMLKGNDIQHGFHHAGTLHGHPVGAAIVIRVIELMEERKVLEHVREMIPVLHKGIHAWRGHEAIADTRAVGLAGAIQLDPAAFGPKGEENRGQMGQRLLECCMERGLIVRPRADSVIIGPPLIAGAADYEEIFALLALGMKDLQEEMRRA</sequence>
<dbReference type="PANTHER" id="PTHR43094">
    <property type="entry name" value="AMINOTRANSFERASE"/>
    <property type="match status" value="1"/>
</dbReference>
<keyword evidence="2 3" id="KW-0663">Pyridoxal phosphate</keyword>
<dbReference type="Proteomes" id="UP001595528">
    <property type="component" value="Unassembled WGS sequence"/>
</dbReference>
<dbReference type="SUPFAM" id="SSF53383">
    <property type="entry name" value="PLP-dependent transferases"/>
    <property type="match status" value="1"/>
</dbReference>
<protein>
    <submittedName>
        <fullName evidence="4">Aminotransferase class III-fold pyridoxal phosphate-dependent enzyme</fullName>
    </submittedName>
</protein>
<evidence type="ECO:0000256" key="1">
    <source>
        <dbReference type="ARBA" id="ARBA00008954"/>
    </source>
</evidence>
<accession>A0ABV7L8B0</accession>
<proteinExistence type="inferred from homology"/>
<gene>
    <name evidence="4" type="ORF">ACFOGJ_26190</name>
</gene>
<comment type="caution">
    <text evidence="4">The sequence shown here is derived from an EMBL/GenBank/DDBJ whole genome shotgun (WGS) entry which is preliminary data.</text>
</comment>
<dbReference type="RefSeq" id="WP_379906209.1">
    <property type="nucleotide sequence ID" value="NZ_JBHRTR010000048.1"/>
</dbReference>
<reference evidence="5" key="1">
    <citation type="journal article" date="2019" name="Int. J. Syst. Evol. Microbiol.">
        <title>The Global Catalogue of Microorganisms (GCM) 10K type strain sequencing project: providing services to taxonomists for standard genome sequencing and annotation.</title>
        <authorList>
            <consortium name="The Broad Institute Genomics Platform"/>
            <consortium name="The Broad Institute Genome Sequencing Center for Infectious Disease"/>
            <person name="Wu L."/>
            <person name="Ma J."/>
        </authorList>
    </citation>
    <scope>NUCLEOTIDE SEQUENCE [LARGE SCALE GENOMIC DNA]</scope>
    <source>
        <strain evidence="5">KCTC 42964</strain>
    </source>
</reference>
<evidence type="ECO:0000256" key="2">
    <source>
        <dbReference type="ARBA" id="ARBA00022898"/>
    </source>
</evidence>
<dbReference type="InterPro" id="IPR005814">
    <property type="entry name" value="Aminotrans_3"/>
</dbReference>
<dbReference type="InterPro" id="IPR015421">
    <property type="entry name" value="PyrdxlP-dep_Trfase_major"/>
</dbReference>
<keyword evidence="4" id="KW-0808">Transferase</keyword>
<dbReference type="CDD" id="cd00610">
    <property type="entry name" value="OAT_like"/>
    <property type="match status" value="1"/>
</dbReference>
<comment type="similarity">
    <text evidence="1 3">Belongs to the class-III pyridoxal-phosphate-dependent aminotransferase family.</text>
</comment>
<evidence type="ECO:0000313" key="4">
    <source>
        <dbReference type="EMBL" id="MFC3230764.1"/>
    </source>
</evidence>
<dbReference type="GO" id="GO:0008483">
    <property type="term" value="F:transaminase activity"/>
    <property type="evidence" value="ECO:0007669"/>
    <property type="project" value="UniProtKB-KW"/>
</dbReference>
<dbReference type="InterPro" id="IPR015422">
    <property type="entry name" value="PyrdxlP-dep_Trfase_small"/>
</dbReference>